<keyword evidence="4" id="KW-1185">Reference proteome</keyword>
<name>A0A2X3XUK4_9STRE</name>
<dbReference type="KEGG" id="sfer:NCTC12278_00107"/>
<feature type="region of interest" description="Disordered" evidence="1">
    <location>
        <begin position="1"/>
        <end position="46"/>
    </location>
</feature>
<dbReference type="EMBL" id="LS483343">
    <property type="protein sequence ID" value="SQF39051.1"/>
    <property type="molecule type" value="Genomic_DNA"/>
</dbReference>
<dbReference type="STRING" id="1123303.GCA_000372425_01731"/>
<organism evidence="3 4">
    <name type="scientific">Streptococcus ferus</name>
    <dbReference type="NCBI Taxonomy" id="1345"/>
    <lineage>
        <taxon>Bacteria</taxon>
        <taxon>Bacillati</taxon>
        <taxon>Bacillota</taxon>
        <taxon>Bacilli</taxon>
        <taxon>Lactobacillales</taxon>
        <taxon>Streptococcaceae</taxon>
        <taxon>Streptococcus</taxon>
    </lineage>
</organism>
<gene>
    <name evidence="3" type="ORF">NCTC12278_00107</name>
</gene>
<feature type="compositionally biased region" description="Low complexity" evidence="1">
    <location>
        <begin position="23"/>
        <end position="34"/>
    </location>
</feature>
<evidence type="ECO:0000313" key="4">
    <source>
        <dbReference type="Proteomes" id="UP000249495"/>
    </source>
</evidence>
<protein>
    <submittedName>
        <fullName evidence="3">Uncharacterized protein</fullName>
    </submittedName>
</protein>
<dbReference type="AlphaFoldDB" id="A0A2X3XUK4"/>
<keyword evidence="2" id="KW-1133">Transmembrane helix</keyword>
<dbReference type="Proteomes" id="UP000249495">
    <property type="component" value="Chromosome 1"/>
</dbReference>
<feature type="compositionally biased region" description="Basic and acidic residues" evidence="1">
    <location>
        <begin position="1"/>
        <end position="14"/>
    </location>
</feature>
<sequence length="287" mass="31935">MTQEEWLKDFENKNGRPPTQDEFSAAWSSGAFSAPTPNAPEDSGKKRSKTGLIIGIVAGLLAVILLSVGGYTYYLYSSGDINGTWRSSELEKKMEKTVSDSLSTYSEDYDLSLSKYFKDANVKMTSKNDKVLMTVSYTVDAEGISKAVYKFLDDQFEEQLKAYLESSGGDSLTDQEKQAIKDAYFTNLPSQESLQKSLETSIKESAEEEGLTYDTKTGKIHGELFRGKVNRFSKTVSITEYNKNAYVEDINKGDVILFEKEKDKLILDAEKGDDITFEKAGSVNADV</sequence>
<accession>A0A2X3XUK4</accession>
<evidence type="ECO:0000256" key="2">
    <source>
        <dbReference type="SAM" id="Phobius"/>
    </source>
</evidence>
<keyword evidence="2" id="KW-0812">Transmembrane</keyword>
<evidence type="ECO:0000256" key="1">
    <source>
        <dbReference type="SAM" id="MobiDB-lite"/>
    </source>
</evidence>
<proteinExistence type="predicted"/>
<reference evidence="3 4" key="1">
    <citation type="submission" date="2018-06" db="EMBL/GenBank/DDBJ databases">
        <authorList>
            <consortium name="Pathogen Informatics"/>
            <person name="Doyle S."/>
        </authorList>
    </citation>
    <scope>NUCLEOTIDE SEQUENCE [LARGE SCALE GENOMIC DNA]</scope>
    <source>
        <strain evidence="3 4">NCTC12278</strain>
    </source>
</reference>
<feature type="transmembrane region" description="Helical" evidence="2">
    <location>
        <begin position="52"/>
        <end position="76"/>
    </location>
</feature>
<evidence type="ECO:0000313" key="3">
    <source>
        <dbReference type="EMBL" id="SQF39051.1"/>
    </source>
</evidence>
<keyword evidence="2" id="KW-0472">Membrane</keyword>